<name>A0A2Z4Y391_SUMC1</name>
<sequence>MWSSFTKDEKKLFLFLVILLLIGAIVFPYLDSRRRVEVFTAGSEVTTSGQVVTRGGRSSGMRRSTPPDSPLDLNEATQEELETLPGIGKSRAAAIIRYREAHGRFRSVNDLAKVSGIGKKIAEQASAFVVVQNENSEGETSPIAKQRLGGGVFVPLGIKSEQMLDSRPPTEKTSSASRAPATPSVTQETGVVDINSASENELAALEQIGPVLARRIVQYRNEHGRFHSVDELDRVPGIGKKRIELNRHRLVVK</sequence>
<dbReference type="GO" id="GO:0015627">
    <property type="term" value="C:type II protein secretion system complex"/>
    <property type="evidence" value="ECO:0007669"/>
    <property type="project" value="TreeGrafter"/>
</dbReference>
<dbReference type="Proteomes" id="UP000262583">
    <property type="component" value="Chromosome"/>
</dbReference>
<evidence type="ECO:0000256" key="1">
    <source>
        <dbReference type="SAM" id="MobiDB-lite"/>
    </source>
</evidence>
<dbReference type="NCBIfam" id="TIGR00426">
    <property type="entry name" value="competence protein ComEA helix-hairpin-helix repeat region"/>
    <property type="match status" value="2"/>
</dbReference>
<dbReference type="Pfam" id="PF12836">
    <property type="entry name" value="HHH_3"/>
    <property type="match status" value="2"/>
</dbReference>
<keyword evidence="2" id="KW-1133">Transmembrane helix</keyword>
<dbReference type="InterPro" id="IPR004509">
    <property type="entry name" value="Competence_ComEA_HhH"/>
</dbReference>
<evidence type="ECO:0000256" key="2">
    <source>
        <dbReference type="SAM" id="Phobius"/>
    </source>
</evidence>
<evidence type="ECO:0000259" key="3">
    <source>
        <dbReference type="SMART" id="SM00278"/>
    </source>
</evidence>
<gene>
    <name evidence="4" type="ORF">BRCON_0692</name>
</gene>
<dbReference type="KEGG" id="schv:BRCON_0692"/>
<feature type="domain" description="Helix-hairpin-helix DNA-binding motif class 1" evidence="3">
    <location>
        <begin position="200"/>
        <end position="219"/>
    </location>
</feature>
<dbReference type="InterPro" id="IPR003583">
    <property type="entry name" value="Hlx-hairpin-Hlx_DNA-bd_motif"/>
</dbReference>
<dbReference type="SMART" id="SM00278">
    <property type="entry name" value="HhH1"/>
    <property type="match status" value="4"/>
</dbReference>
<dbReference type="InterPro" id="IPR051675">
    <property type="entry name" value="Endo/Exo/Phosphatase_dom_1"/>
</dbReference>
<feature type="region of interest" description="Disordered" evidence="1">
    <location>
        <begin position="161"/>
        <end position="187"/>
    </location>
</feature>
<feature type="domain" description="Helix-hairpin-helix DNA-binding motif class 1" evidence="3">
    <location>
        <begin position="79"/>
        <end position="98"/>
    </location>
</feature>
<dbReference type="AlphaFoldDB" id="A0A2Z4Y391"/>
<feature type="domain" description="Helix-hairpin-helix DNA-binding motif class 1" evidence="3">
    <location>
        <begin position="109"/>
        <end position="128"/>
    </location>
</feature>
<dbReference type="SUPFAM" id="SSF47781">
    <property type="entry name" value="RuvA domain 2-like"/>
    <property type="match status" value="2"/>
</dbReference>
<protein>
    <submittedName>
        <fullName evidence="4">Late competence protein ComEA, DNA receptor</fullName>
    </submittedName>
</protein>
<dbReference type="GO" id="GO:0015628">
    <property type="term" value="P:protein secretion by the type II secretion system"/>
    <property type="evidence" value="ECO:0007669"/>
    <property type="project" value="TreeGrafter"/>
</dbReference>
<proteinExistence type="predicted"/>
<reference evidence="4 5" key="1">
    <citation type="submission" date="2018-05" db="EMBL/GenBank/DDBJ databases">
        <title>A metagenomic window into the 2 km-deep terrestrial subsurface aquifer revealed taxonomically and functionally diverse microbial community comprising novel uncultured bacterial lineages.</title>
        <authorList>
            <person name="Kadnikov V.V."/>
            <person name="Mardanov A.V."/>
            <person name="Beletsky A.V."/>
            <person name="Banks D."/>
            <person name="Pimenov N.V."/>
            <person name="Frank Y.A."/>
            <person name="Karnachuk O.V."/>
            <person name="Ravin N.V."/>
        </authorList>
    </citation>
    <scope>NUCLEOTIDE SEQUENCE [LARGE SCALE GENOMIC DNA]</scope>
    <source>
        <strain evidence="4">BY</strain>
    </source>
</reference>
<keyword evidence="4" id="KW-0675">Receptor</keyword>
<dbReference type="PANTHER" id="PTHR21180:SF32">
    <property type="entry name" value="ENDONUCLEASE_EXONUCLEASE_PHOSPHATASE FAMILY DOMAIN-CONTAINING PROTEIN 1"/>
    <property type="match status" value="1"/>
</dbReference>
<dbReference type="Gene3D" id="1.10.150.280">
    <property type="entry name" value="AF1531-like domain"/>
    <property type="match status" value="2"/>
</dbReference>
<feature type="compositionally biased region" description="Low complexity" evidence="1">
    <location>
        <begin position="54"/>
        <end position="64"/>
    </location>
</feature>
<keyword evidence="2" id="KW-0812">Transmembrane</keyword>
<organism evidence="4 5">
    <name type="scientific">Sumerlaea chitinivorans</name>
    <dbReference type="NCBI Taxonomy" id="2250252"/>
    <lineage>
        <taxon>Bacteria</taxon>
        <taxon>Candidatus Sumerlaeota</taxon>
        <taxon>Candidatus Sumerlaeia</taxon>
        <taxon>Candidatus Sumerlaeales</taxon>
        <taxon>Candidatus Sumerlaeaceae</taxon>
        <taxon>Candidatus Sumerlaea</taxon>
    </lineage>
</organism>
<evidence type="ECO:0000313" key="4">
    <source>
        <dbReference type="EMBL" id="AXA35469.1"/>
    </source>
</evidence>
<dbReference type="InterPro" id="IPR010994">
    <property type="entry name" value="RuvA_2-like"/>
</dbReference>
<dbReference type="GO" id="GO:0006281">
    <property type="term" value="P:DNA repair"/>
    <property type="evidence" value="ECO:0007669"/>
    <property type="project" value="InterPro"/>
</dbReference>
<dbReference type="GO" id="GO:0003677">
    <property type="term" value="F:DNA binding"/>
    <property type="evidence" value="ECO:0007669"/>
    <property type="project" value="InterPro"/>
</dbReference>
<feature type="region of interest" description="Disordered" evidence="1">
    <location>
        <begin position="52"/>
        <end position="72"/>
    </location>
</feature>
<feature type="domain" description="Helix-hairpin-helix DNA-binding motif class 1" evidence="3">
    <location>
        <begin position="230"/>
        <end position="249"/>
    </location>
</feature>
<feature type="transmembrane region" description="Helical" evidence="2">
    <location>
        <begin position="12"/>
        <end position="30"/>
    </location>
</feature>
<feature type="compositionally biased region" description="Low complexity" evidence="1">
    <location>
        <begin position="173"/>
        <end position="184"/>
    </location>
</feature>
<keyword evidence="2" id="KW-0472">Membrane</keyword>
<dbReference type="PANTHER" id="PTHR21180">
    <property type="entry name" value="ENDONUCLEASE/EXONUCLEASE/PHOSPHATASE FAMILY DOMAIN-CONTAINING PROTEIN 1"/>
    <property type="match status" value="1"/>
</dbReference>
<accession>A0A2Z4Y391</accession>
<evidence type="ECO:0000313" key="5">
    <source>
        <dbReference type="Proteomes" id="UP000262583"/>
    </source>
</evidence>
<dbReference type="EMBL" id="CP030759">
    <property type="protein sequence ID" value="AXA35469.1"/>
    <property type="molecule type" value="Genomic_DNA"/>
</dbReference>